<proteinExistence type="predicted"/>
<sequence>MRLSGKAPSLSLQAHQFVFAKDVWRYNPILSMVNKRHCLSCFQRFKQSFISKHLFLHWLIEC</sequence>
<organism evidence="1">
    <name type="scientific">Myoviridae sp. ct5ra14</name>
    <dbReference type="NCBI Taxonomy" id="2827659"/>
    <lineage>
        <taxon>Viruses</taxon>
        <taxon>Duplodnaviria</taxon>
        <taxon>Heunggongvirae</taxon>
        <taxon>Uroviricota</taxon>
        <taxon>Caudoviricetes</taxon>
    </lineage>
</organism>
<accession>A0A8S5T1N6</accession>
<dbReference type="EMBL" id="BK032730">
    <property type="protein sequence ID" value="DAF57229.1"/>
    <property type="molecule type" value="Genomic_DNA"/>
</dbReference>
<evidence type="ECO:0000313" key="1">
    <source>
        <dbReference type="EMBL" id="DAF57229.1"/>
    </source>
</evidence>
<reference evidence="1" key="1">
    <citation type="journal article" date="2021" name="Proc. Natl. Acad. Sci. U.S.A.">
        <title>A Catalog of Tens of Thousands of Viruses from Human Metagenomes Reveals Hidden Associations with Chronic Diseases.</title>
        <authorList>
            <person name="Tisza M.J."/>
            <person name="Buck C.B."/>
        </authorList>
    </citation>
    <scope>NUCLEOTIDE SEQUENCE</scope>
    <source>
        <strain evidence="1">Ct5ra14</strain>
    </source>
</reference>
<protein>
    <submittedName>
        <fullName evidence="1">Uncharacterized protein</fullName>
    </submittedName>
</protein>
<name>A0A8S5T1N6_9CAUD</name>